<dbReference type="VEuPathDB" id="FungiDB:I7I51_08123"/>
<accession>A0A8A1M211</accession>
<gene>
    <name evidence="1" type="ORF">I7I51_08123</name>
</gene>
<dbReference type="EMBL" id="CP069109">
    <property type="protein sequence ID" value="QSS58694.1"/>
    <property type="molecule type" value="Genomic_DNA"/>
</dbReference>
<evidence type="ECO:0000313" key="2">
    <source>
        <dbReference type="Proteomes" id="UP000663671"/>
    </source>
</evidence>
<organism evidence="1 2">
    <name type="scientific">Ajellomyces capsulatus</name>
    <name type="common">Darling's disease fungus</name>
    <name type="synonym">Histoplasma capsulatum</name>
    <dbReference type="NCBI Taxonomy" id="5037"/>
    <lineage>
        <taxon>Eukaryota</taxon>
        <taxon>Fungi</taxon>
        <taxon>Dikarya</taxon>
        <taxon>Ascomycota</taxon>
        <taxon>Pezizomycotina</taxon>
        <taxon>Eurotiomycetes</taxon>
        <taxon>Eurotiomycetidae</taxon>
        <taxon>Onygenales</taxon>
        <taxon>Ajellomycetaceae</taxon>
        <taxon>Histoplasma</taxon>
    </lineage>
</organism>
<reference evidence="1" key="1">
    <citation type="submission" date="2021-01" db="EMBL/GenBank/DDBJ databases">
        <title>Chromosome-level genome assembly of a human fungal pathogen reveals clustering of transcriptionally co-regulated genes.</title>
        <authorList>
            <person name="Voorhies M."/>
            <person name="Cohen S."/>
            <person name="Shea T.P."/>
            <person name="Petrus S."/>
            <person name="Munoz J.F."/>
            <person name="Poplawski S."/>
            <person name="Goldman W.E."/>
            <person name="Michael T."/>
            <person name="Cuomo C.A."/>
            <person name="Sil A."/>
            <person name="Beyhan S."/>
        </authorList>
    </citation>
    <scope>NUCLEOTIDE SEQUENCE</scope>
    <source>
        <strain evidence="1">WU24</strain>
    </source>
</reference>
<evidence type="ECO:0000313" key="1">
    <source>
        <dbReference type="EMBL" id="QSS58694.1"/>
    </source>
</evidence>
<dbReference type="Proteomes" id="UP000663671">
    <property type="component" value="Chromosome 2"/>
</dbReference>
<protein>
    <submittedName>
        <fullName evidence="1">Uncharacterized protein</fullName>
    </submittedName>
</protein>
<name>A0A8A1M211_AJECA</name>
<dbReference type="AlphaFoldDB" id="A0A8A1M211"/>
<proteinExistence type="predicted"/>
<sequence>MEIERSSDSIADAILAKEIPDMINDRRLFSQRANMRNISVLHVADLQTETQIFGFFPFPSVLESKPPVIPRLGGSTAGIPVCVSGVRNRGGRFVIVVMDLFLTRAKQAYY</sequence>